<accession>A0A6G0WIB2</accession>
<dbReference type="SMART" id="SM00064">
    <property type="entry name" value="FYVE"/>
    <property type="match status" value="1"/>
</dbReference>
<dbReference type="Pfam" id="PF01363">
    <property type="entry name" value="FYVE"/>
    <property type="match status" value="1"/>
</dbReference>
<dbReference type="InterPro" id="IPR029016">
    <property type="entry name" value="GAF-like_dom_sf"/>
</dbReference>
<dbReference type="VEuPathDB" id="FungiDB:AeMF1_013011"/>
<keyword evidence="7" id="KW-1185">Reference proteome</keyword>
<dbReference type="AlphaFoldDB" id="A0A6G0WIB2"/>
<dbReference type="InterPro" id="IPR011011">
    <property type="entry name" value="Znf_FYVE_PHD"/>
</dbReference>
<evidence type="ECO:0000256" key="2">
    <source>
        <dbReference type="ARBA" id="ARBA00022771"/>
    </source>
</evidence>
<reference evidence="6 7" key="1">
    <citation type="submission" date="2019-07" db="EMBL/GenBank/DDBJ databases">
        <title>Genomics analysis of Aphanomyces spp. identifies a new class of oomycete effector associated with host adaptation.</title>
        <authorList>
            <person name="Gaulin E."/>
        </authorList>
    </citation>
    <scope>NUCLEOTIDE SEQUENCE [LARGE SCALE GENOMIC DNA]</scope>
    <source>
        <strain evidence="6 7">ATCC 201684</strain>
    </source>
</reference>
<dbReference type="InterPro" id="IPR003018">
    <property type="entry name" value="GAF"/>
</dbReference>
<comment type="caution">
    <text evidence="6">The sequence shown here is derived from an EMBL/GenBank/DDBJ whole genome shotgun (WGS) entry which is preliminary data.</text>
</comment>
<dbReference type="EMBL" id="VJMJ01000204">
    <property type="protein sequence ID" value="KAF0726946.1"/>
    <property type="molecule type" value="Genomic_DNA"/>
</dbReference>
<dbReference type="InterPro" id="IPR000306">
    <property type="entry name" value="Znf_FYVE"/>
</dbReference>
<evidence type="ECO:0000256" key="3">
    <source>
        <dbReference type="ARBA" id="ARBA00022833"/>
    </source>
</evidence>
<protein>
    <recommendedName>
        <fullName evidence="5">FYVE-type domain-containing protein</fullName>
    </recommendedName>
</protein>
<keyword evidence="3" id="KW-0862">Zinc</keyword>
<dbReference type="PROSITE" id="PS50178">
    <property type="entry name" value="ZF_FYVE"/>
    <property type="match status" value="1"/>
</dbReference>
<evidence type="ECO:0000256" key="4">
    <source>
        <dbReference type="PROSITE-ProRule" id="PRU00091"/>
    </source>
</evidence>
<dbReference type="Proteomes" id="UP000481153">
    <property type="component" value="Unassembled WGS sequence"/>
</dbReference>
<dbReference type="InterPro" id="IPR017455">
    <property type="entry name" value="Znf_FYVE-rel"/>
</dbReference>
<dbReference type="CDD" id="cd00065">
    <property type="entry name" value="FYVE_like_SF"/>
    <property type="match status" value="1"/>
</dbReference>
<dbReference type="InterPro" id="IPR013083">
    <property type="entry name" value="Znf_RING/FYVE/PHD"/>
</dbReference>
<evidence type="ECO:0000256" key="1">
    <source>
        <dbReference type="ARBA" id="ARBA00022723"/>
    </source>
</evidence>
<dbReference type="VEuPathDB" id="FungiDB:AeMF1_002548"/>
<dbReference type="VEuPathDB" id="FungiDB:AeMF1_006156"/>
<dbReference type="GO" id="GO:0008270">
    <property type="term" value="F:zinc ion binding"/>
    <property type="evidence" value="ECO:0007669"/>
    <property type="project" value="UniProtKB-KW"/>
</dbReference>
<dbReference type="SUPFAM" id="SSF55781">
    <property type="entry name" value="GAF domain-like"/>
    <property type="match status" value="1"/>
</dbReference>
<dbReference type="PANTHER" id="PTHR43102">
    <property type="entry name" value="SLR1143 PROTEIN"/>
    <property type="match status" value="1"/>
</dbReference>
<keyword evidence="2 4" id="KW-0863">Zinc-finger</keyword>
<keyword evidence="1" id="KW-0479">Metal-binding</keyword>
<dbReference type="PANTHER" id="PTHR43102:SF2">
    <property type="entry name" value="GAF DOMAIN-CONTAINING PROTEIN"/>
    <property type="match status" value="1"/>
</dbReference>
<evidence type="ECO:0000313" key="6">
    <source>
        <dbReference type="EMBL" id="KAF0726946.1"/>
    </source>
</evidence>
<proteinExistence type="predicted"/>
<feature type="domain" description="FYVE-type" evidence="5">
    <location>
        <begin position="18"/>
        <end position="78"/>
    </location>
</feature>
<dbReference type="SMART" id="SM00065">
    <property type="entry name" value="GAF"/>
    <property type="match status" value="1"/>
</dbReference>
<name>A0A6G0WIB2_9STRA</name>
<sequence length="571" mass="64709">MSTKKSIVIRADQLLPRDSQRLRCYVCGRNFTLFRRRHHCEMCGEVVCHDCTLKKTVQVGDNEVTLAKLCISCVLSLSSRQSNQDAIEINYPLDFNWDHPWPKPPTLSQEETRLDVVQSYAILDTPAESAFDIVADLAAREMNCPIAAVRVMDKDRQWLKARIGLTQEEIPRSMSICAHAIFSDKPLVVLDTLKDKRFVKNPLVVGSGMIRFYAGCPILTANGHALGTVFVFDVKPHDSCEVETLQKLAIVAMKHLEDRKTAMLASEPEFGYELDFNWEYTWPKPPVVPFEEERLEDLKSYGILDASADDELQVISHLASDALKCPIVAVSCIADDYQWFLTSVGLAETRKEIPRNVSFCAHTIFSRQTLRDKSSLGMKHIPNAQPAYQPTLQVACAVLDLCLKFRVNREDLLTTGEMVGRIVRQVIPQVLPKDQAARLSSVCTLLGEMHGYLDDDCERTQGWNLLVDESERSTIINEIQSKIAQFQSQHCQCASFLAVDLNVQVIGSVDDLMEDMHSIYFFGDSPFLVCMCILLHWNDQQLIKLSSFSRNTLVRNLMQEVYKREDIRHSG</sequence>
<organism evidence="6 7">
    <name type="scientific">Aphanomyces euteiches</name>
    <dbReference type="NCBI Taxonomy" id="100861"/>
    <lineage>
        <taxon>Eukaryota</taxon>
        <taxon>Sar</taxon>
        <taxon>Stramenopiles</taxon>
        <taxon>Oomycota</taxon>
        <taxon>Saprolegniomycetes</taxon>
        <taxon>Saprolegniales</taxon>
        <taxon>Verrucalvaceae</taxon>
        <taxon>Aphanomyces</taxon>
    </lineage>
</organism>
<gene>
    <name evidence="6" type="ORF">Ae201684_014937</name>
</gene>
<evidence type="ECO:0000259" key="5">
    <source>
        <dbReference type="PROSITE" id="PS50178"/>
    </source>
</evidence>
<dbReference type="Gene3D" id="3.30.40.10">
    <property type="entry name" value="Zinc/RING finger domain, C3HC4 (zinc finger)"/>
    <property type="match status" value="1"/>
</dbReference>
<dbReference type="Gene3D" id="3.30.450.40">
    <property type="match status" value="1"/>
</dbReference>
<evidence type="ECO:0000313" key="7">
    <source>
        <dbReference type="Proteomes" id="UP000481153"/>
    </source>
</evidence>
<dbReference type="SUPFAM" id="SSF57903">
    <property type="entry name" value="FYVE/PHD zinc finger"/>
    <property type="match status" value="1"/>
</dbReference>